<proteinExistence type="inferred from homology"/>
<dbReference type="PROSITE" id="PS00972">
    <property type="entry name" value="USP_1"/>
    <property type="match status" value="1"/>
</dbReference>
<dbReference type="InterPro" id="IPR035927">
    <property type="entry name" value="DUSP-like_sf"/>
</dbReference>
<dbReference type="InterPro" id="IPR050185">
    <property type="entry name" value="Ub_carboxyl-term_hydrolase"/>
</dbReference>
<dbReference type="Pfam" id="PF06337">
    <property type="entry name" value="DUSP"/>
    <property type="match status" value="1"/>
</dbReference>
<evidence type="ECO:0000256" key="4">
    <source>
        <dbReference type="ARBA" id="ARBA00022670"/>
    </source>
</evidence>
<evidence type="ECO:0000313" key="12">
    <source>
        <dbReference type="Proteomes" id="UP000626109"/>
    </source>
</evidence>
<dbReference type="PANTHER" id="PTHR21646:SF24">
    <property type="entry name" value="UBIQUITIN CARBOXYL-TERMINAL HYDROLASE"/>
    <property type="match status" value="1"/>
</dbReference>
<feature type="region of interest" description="Disordered" evidence="8">
    <location>
        <begin position="222"/>
        <end position="243"/>
    </location>
</feature>
<comment type="caution">
    <text evidence="11">The sequence shown here is derived from an EMBL/GenBank/DDBJ whole genome shotgun (WGS) entry which is preliminary data.</text>
</comment>
<dbReference type="InterPro" id="IPR001394">
    <property type="entry name" value="Peptidase_C19_UCH"/>
</dbReference>
<dbReference type="Gene3D" id="3.90.70.10">
    <property type="entry name" value="Cysteine proteinases"/>
    <property type="match status" value="1"/>
</dbReference>
<evidence type="ECO:0000256" key="1">
    <source>
        <dbReference type="ARBA" id="ARBA00000707"/>
    </source>
</evidence>
<dbReference type="InterPro" id="IPR028889">
    <property type="entry name" value="USP"/>
</dbReference>
<dbReference type="InterPro" id="IPR018200">
    <property type="entry name" value="USP_CS"/>
</dbReference>
<dbReference type="SUPFAM" id="SSF143791">
    <property type="entry name" value="DUSP-like"/>
    <property type="match status" value="1"/>
</dbReference>
<sequence length="376" mass="41854">MVYCLISQCRSSVADWRQLEIVNLVGATFSPSMPGLPGETWYLIAERWWKKWCDSTGGSDGGQSKTREQGPPSIDNSVLVDHAHGFLRVGLSQGVDYEVITESAWHALLAWYGGPGPPLPRKVIDIDGRSELEMYPLRLHVSRTDEAGNVLLLERSLEISRITLLCDVKEAACALLDIREKEDVVLCHRRGPVVDWEVADERKSLHALQFIDGHRLLLRSKSAQPSSTEFPPSPSSKGGKSRPIEVGLQNLGNTCYMNAALQCLIHTPLLPEYFGVAYQCDLNTQGKWGMGGKLAVAWAELLQDIQRARLEGSGVVAPRDFKRIFSDFKPQFAGWKQQDAQEFLSMFLAGLSDDVNKTAEKPYIELKDSDGRPDKT</sequence>
<organism evidence="11 12">
    <name type="scientific">Polarella glacialis</name>
    <name type="common">Dinoflagellate</name>
    <dbReference type="NCBI Taxonomy" id="89957"/>
    <lineage>
        <taxon>Eukaryota</taxon>
        <taxon>Sar</taxon>
        <taxon>Alveolata</taxon>
        <taxon>Dinophyceae</taxon>
        <taxon>Suessiales</taxon>
        <taxon>Suessiaceae</taxon>
        <taxon>Polarella</taxon>
    </lineage>
</organism>
<dbReference type="Pfam" id="PF00443">
    <property type="entry name" value="UCH"/>
    <property type="match status" value="1"/>
</dbReference>
<keyword evidence="7" id="KW-0788">Thiol protease</keyword>
<keyword evidence="5" id="KW-0833">Ubl conjugation pathway</keyword>
<evidence type="ECO:0000313" key="11">
    <source>
        <dbReference type="EMBL" id="CAE8699254.1"/>
    </source>
</evidence>
<dbReference type="InterPro" id="IPR006615">
    <property type="entry name" value="Pept_C19_DUSP"/>
</dbReference>
<name>A0A813KFL5_POLGL</name>
<dbReference type="PROSITE" id="PS51283">
    <property type="entry name" value="DUSP"/>
    <property type="match status" value="1"/>
</dbReference>
<accession>A0A813KFL5</accession>
<dbReference type="Proteomes" id="UP000626109">
    <property type="component" value="Unassembled WGS sequence"/>
</dbReference>
<dbReference type="PROSITE" id="PS50235">
    <property type="entry name" value="USP_3"/>
    <property type="match status" value="1"/>
</dbReference>
<evidence type="ECO:0000259" key="10">
    <source>
        <dbReference type="PROSITE" id="PS51283"/>
    </source>
</evidence>
<feature type="non-terminal residue" evidence="11">
    <location>
        <position position="1"/>
    </location>
</feature>
<comment type="similarity">
    <text evidence="2">Belongs to the peptidase C19 family.</text>
</comment>
<evidence type="ECO:0000256" key="8">
    <source>
        <dbReference type="SAM" id="MobiDB-lite"/>
    </source>
</evidence>
<evidence type="ECO:0000256" key="7">
    <source>
        <dbReference type="ARBA" id="ARBA00022807"/>
    </source>
</evidence>
<dbReference type="AlphaFoldDB" id="A0A813KFL5"/>
<feature type="domain" description="USP" evidence="9">
    <location>
        <begin position="246"/>
        <end position="376"/>
    </location>
</feature>
<evidence type="ECO:0000256" key="5">
    <source>
        <dbReference type="ARBA" id="ARBA00022786"/>
    </source>
</evidence>
<feature type="compositionally biased region" description="Low complexity" evidence="8">
    <location>
        <begin position="225"/>
        <end position="238"/>
    </location>
</feature>
<keyword evidence="6" id="KW-0378">Hydrolase</keyword>
<reference evidence="11" key="1">
    <citation type="submission" date="2021-02" db="EMBL/GenBank/DDBJ databases">
        <authorList>
            <person name="Dougan E. K."/>
            <person name="Rhodes N."/>
            <person name="Thang M."/>
            <person name="Chan C."/>
        </authorList>
    </citation>
    <scope>NUCLEOTIDE SEQUENCE</scope>
</reference>
<dbReference type="SMART" id="SM00695">
    <property type="entry name" value="DUSP"/>
    <property type="match status" value="1"/>
</dbReference>
<evidence type="ECO:0000256" key="3">
    <source>
        <dbReference type="ARBA" id="ARBA00012759"/>
    </source>
</evidence>
<dbReference type="PANTHER" id="PTHR21646">
    <property type="entry name" value="UBIQUITIN CARBOXYL-TERMINAL HYDROLASE"/>
    <property type="match status" value="1"/>
</dbReference>
<keyword evidence="4" id="KW-0645">Protease</keyword>
<feature type="domain" description="DUSP" evidence="10">
    <location>
        <begin position="12"/>
        <end position="124"/>
    </location>
</feature>
<dbReference type="Gene3D" id="3.30.2230.10">
    <property type="entry name" value="DUSP-like"/>
    <property type="match status" value="1"/>
</dbReference>
<protein>
    <recommendedName>
        <fullName evidence="3">ubiquitinyl hydrolase 1</fullName>
        <ecNumber evidence="3">3.4.19.12</ecNumber>
    </recommendedName>
</protein>
<evidence type="ECO:0000256" key="2">
    <source>
        <dbReference type="ARBA" id="ARBA00009085"/>
    </source>
</evidence>
<comment type="catalytic activity">
    <reaction evidence="1">
        <text>Thiol-dependent hydrolysis of ester, thioester, amide, peptide and isopeptide bonds formed by the C-terminal Gly of ubiquitin (a 76-residue protein attached to proteins as an intracellular targeting signal).</text>
        <dbReference type="EC" id="3.4.19.12"/>
    </reaction>
</comment>
<dbReference type="EMBL" id="CAJNNW010029158">
    <property type="protein sequence ID" value="CAE8699254.1"/>
    <property type="molecule type" value="Genomic_DNA"/>
</dbReference>
<dbReference type="GO" id="GO:0006508">
    <property type="term" value="P:proteolysis"/>
    <property type="evidence" value="ECO:0007669"/>
    <property type="project" value="UniProtKB-KW"/>
</dbReference>
<dbReference type="InterPro" id="IPR038765">
    <property type="entry name" value="Papain-like_cys_pep_sf"/>
</dbReference>
<dbReference type="EC" id="3.4.19.12" evidence="3"/>
<dbReference type="GO" id="GO:0004843">
    <property type="term" value="F:cysteine-type deubiquitinase activity"/>
    <property type="evidence" value="ECO:0007669"/>
    <property type="project" value="UniProtKB-EC"/>
</dbReference>
<evidence type="ECO:0000259" key="9">
    <source>
        <dbReference type="PROSITE" id="PS50235"/>
    </source>
</evidence>
<evidence type="ECO:0000256" key="6">
    <source>
        <dbReference type="ARBA" id="ARBA00022801"/>
    </source>
</evidence>
<gene>
    <name evidence="11" type="ORF">PGLA2088_LOCUS31086</name>
</gene>
<dbReference type="GO" id="GO:0016579">
    <property type="term" value="P:protein deubiquitination"/>
    <property type="evidence" value="ECO:0007669"/>
    <property type="project" value="InterPro"/>
</dbReference>
<dbReference type="SUPFAM" id="SSF54001">
    <property type="entry name" value="Cysteine proteinases"/>
    <property type="match status" value="1"/>
</dbReference>